<evidence type="ECO:0008006" key="4">
    <source>
        <dbReference type="Google" id="ProtNLM"/>
    </source>
</evidence>
<feature type="compositionally biased region" description="Low complexity" evidence="1">
    <location>
        <begin position="225"/>
        <end position="236"/>
    </location>
</feature>
<feature type="region of interest" description="Disordered" evidence="1">
    <location>
        <begin position="1"/>
        <end position="66"/>
    </location>
</feature>
<dbReference type="Proteomes" id="UP000301737">
    <property type="component" value="Unassembled WGS sequence"/>
</dbReference>
<feature type="compositionally biased region" description="Low complexity" evidence="1">
    <location>
        <begin position="441"/>
        <end position="485"/>
    </location>
</feature>
<dbReference type="AlphaFoldDB" id="A0A4C2E5F4"/>
<feature type="compositionally biased region" description="Basic residues" evidence="1">
    <location>
        <begin position="250"/>
        <end position="259"/>
    </location>
</feature>
<feature type="region of interest" description="Disordered" evidence="1">
    <location>
        <begin position="438"/>
        <end position="558"/>
    </location>
</feature>
<feature type="region of interest" description="Disordered" evidence="1">
    <location>
        <begin position="250"/>
        <end position="305"/>
    </location>
</feature>
<gene>
    <name evidence="2" type="ORF">ZYGM_003186</name>
</gene>
<dbReference type="EMBL" id="BIMX01000010">
    <property type="protein sequence ID" value="GCE99477.1"/>
    <property type="molecule type" value="Genomic_DNA"/>
</dbReference>
<protein>
    <recommendedName>
        <fullName evidence="4">YOL036Wp-like protein</fullName>
    </recommendedName>
</protein>
<keyword evidence="3" id="KW-1185">Reference proteome</keyword>
<feature type="compositionally biased region" description="Polar residues" evidence="1">
    <location>
        <begin position="282"/>
        <end position="298"/>
    </location>
</feature>
<proteinExistence type="predicted"/>
<name>A0A4C2E5F4_9SACH</name>
<sequence length="738" mass="81065">MDHDHWMSAKEQTSNNRVEGSPTALNGYGSSNAQLQDIKEEDDGVKEDVLLPPLPCTNNQNESDPFDLSKALEIPCSMSSKDNSSFNGGNNQNNGNVLSNSNSSKENSEGNNNNSTGNAAPLASPRISLKKKFSNALLNTGESSPVPFPSESPFSDFDTGTLARPVGGFRSQSSSNATSFQHILPALNRAIDDGSADASNSSSNNTTSSEAHLAHFFDTRKPSRKSSTSSSSKSCHSDISINEKFFHRVPSHKMSLKTRSRSESNSNSNLISTSLSLECGGTTPTTVMNTPNSSSNNIYARESEGKRTPLLRRASSAIMRKNSKRNYMTAGPGASGNSASSTPILQPSAFFELADPVQRTPPRDRIFSNSTDETDYWPSDHSLLHEDDDSMNYVTKLGRSTSRNPSIGSKVKRGFSRIISGGGSVKKAVSSTSLRSDFKFAQQQQQQQQRPQLQRSQSQQLPQYPQPQQYLQQHQHQHQQPQQAQSSENDINKGGINMPRGSLAGVLDSGVNNHTNTSSGNITPISTSTLMSPRGKYLPKKSQDPSNQYREAQQPTLGLGVDWRSGGTSIPTEKTGYLNNNFHSSVNQDSMKYDITVDLDKLTKTIPIITVTDDLRTNGCTPIQLQSNIVLDEIFTRNDAGTRSGIFKNGQNNSGSSNEFTNANDSAERPEMMSLTDYIRVLVKQQQIEDERLAIIEKNFKDSGWCSKDDLKHLRLKRVIISKKWAERISHYQSRLDS</sequence>
<dbReference type="OrthoDB" id="4070760at2759"/>
<feature type="region of interest" description="Disordered" evidence="1">
    <location>
        <begin position="360"/>
        <end position="386"/>
    </location>
</feature>
<evidence type="ECO:0000256" key="1">
    <source>
        <dbReference type="SAM" id="MobiDB-lite"/>
    </source>
</evidence>
<feature type="compositionally biased region" description="Low complexity" evidence="1">
    <location>
        <begin position="83"/>
        <end position="118"/>
    </location>
</feature>
<feature type="compositionally biased region" description="Low complexity" evidence="1">
    <location>
        <begin position="263"/>
        <end position="278"/>
    </location>
</feature>
<feature type="region of interest" description="Disordered" evidence="1">
    <location>
        <begin position="81"/>
        <end position="124"/>
    </location>
</feature>
<organism evidence="2 3">
    <name type="scientific">Zygosaccharomyces mellis</name>
    <dbReference type="NCBI Taxonomy" id="42258"/>
    <lineage>
        <taxon>Eukaryota</taxon>
        <taxon>Fungi</taxon>
        <taxon>Dikarya</taxon>
        <taxon>Ascomycota</taxon>
        <taxon>Saccharomycotina</taxon>
        <taxon>Saccharomycetes</taxon>
        <taxon>Saccharomycetales</taxon>
        <taxon>Saccharomycetaceae</taxon>
        <taxon>Zygosaccharomyces</taxon>
    </lineage>
</organism>
<reference evidence="2 3" key="1">
    <citation type="submission" date="2019-01" db="EMBL/GenBank/DDBJ databases">
        <title>Draft Genome Sequencing of Zygosaccharomyces mellis Ca-7.</title>
        <authorList>
            <person name="Shiwa Y."/>
            <person name="Kanesaki Y."/>
            <person name="Ishige T."/>
            <person name="Mura K."/>
            <person name="Hori T."/>
            <person name="Tamura T."/>
        </authorList>
    </citation>
    <scope>NUCLEOTIDE SEQUENCE [LARGE SCALE GENOMIC DNA]</scope>
    <source>
        <strain evidence="2 3">Ca-7</strain>
    </source>
</reference>
<evidence type="ECO:0000313" key="2">
    <source>
        <dbReference type="EMBL" id="GCE99477.1"/>
    </source>
</evidence>
<feature type="compositionally biased region" description="Polar residues" evidence="1">
    <location>
        <begin position="510"/>
        <end position="531"/>
    </location>
</feature>
<accession>A0A4C2E5F4</accession>
<comment type="caution">
    <text evidence="2">The sequence shown here is derived from an EMBL/GenBank/DDBJ whole genome shotgun (WGS) entry which is preliminary data.</text>
</comment>
<feature type="region of interest" description="Disordered" evidence="1">
    <location>
        <begin position="217"/>
        <end position="236"/>
    </location>
</feature>
<feature type="compositionally biased region" description="Polar residues" evidence="1">
    <location>
        <begin position="544"/>
        <end position="556"/>
    </location>
</feature>
<evidence type="ECO:0000313" key="3">
    <source>
        <dbReference type="Proteomes" id="UP000301737"/>
    </source>
</evidence>